<sequence length="40" mass="4563">MGCLRFFFSRDSSREISRELQILVSDRAVQFQVVAATGIE</sequence>
<keyword evidence="2" id="KW-1185">Reference proteome</keyword>
<reference evidence="1 2" key="1">
    <citation type="submission" date="2017-06" db="EMBL/GenBank/DDBJ databases">
        <title>Genome sequencing of cyanobaciteial culture collection at National Institute for Environmental Studies (NIES).</title>
        <authorList>
            <person name="Hirose Y."/>
            <person name="Shimura Y."/>
            <person name="Fujisawa T."/>
            <person name="Nakamura Y."/>
            <person name="Kawachi M."/>
        </authorList>
    </citation>
    <scope>NUCLEOTIDE SEQUENCE [LARGE SCALE GENOMIC DNA]</scope>
    <source>
        <strain evidence="1 2">NIES-2135</strain>
        <plasmid evidence="2">Plasmid Plasmid1 dna</plasmid>
    </source>
</reference>
<accession>A0A1Z4JRA5</accession>
<evidence type="ECO:0000313" key="1">
    <source>
        <dbReference type="EMBL" id="BAY59262.1"/>
    </source>
</evidence>
<dbReference type="EMBL" id="AP018204">
    <property type="protein sequence ID" value="BAY59262.1"/>
    <property type="molecule type" value="Genomic_DNA"/>
</dbReference>
<dbReference type="AlphaFoldDB" id="A0A1Z4JRA5"/>
<evidence type="ECO:0000313" key="2">
    <source>
        <dbReference type="Proteomes" id="UP000217895"/>
    </source>
</evidence>
<keyword evidence="1" id="KW-0614">Plasmid</keyword>
<gene>
    <name evidence="1" type="ORF">NIES2135_61390</name>
</gene>
<dbReference type="Proteomes" id="UP000217895">
    <property type="component" value="Plasmid Plasmid1 dna"/>
</dbReference>
<organism evidence="1 2">
    <name type="scientific">Leptolyngbya boryana NIES-2135</name>
    <dbReference type="NCBI Taxonomy" id="1973484"/>
    <lineage>
        <taxon>Bacteria</taxon>
        <taxon>Bacillati</taxon>
        <taxon>Cyanobacteriota</taxon>
        <taxon>Cyanophyceae</taxon>
        <taxon>Leptolyngbyales</taxon>
        <taxon>Leptolyngbyaceae</taxon>
        <taxon>Leptolyngbya group</taxon>
        <taxon>Leptolyngbya</taxon>
    </lineage>
</organism>
<protein>
    <submittedName>
        <fullName evidence="1">Uncharacterized protein</fullName>
    </submittedName>
</protein>
<geneLocation type="plasmid" evidence="1">
    <name>plasmid1</name>
</geneLocation>
<name>A0A1Z4JRA5_LEPBY</name>
<proteinExistence type="predicted"/>